<dbReference type="Proteomes" id="UP001144280">
    <property type="component" value="Unassembled WGS sequence"/>
</dbReference>
<dbReference type="EMBL" id="BSDI01000078">
    <property type="protein sequence ID" value="GLI03211.1"/>
    <property type="molecule type" value="Genomic_DNA"/>
</dbReference>
<dbReference type="PANTHER" id="PTHR16305:SF28">
    <property type="entry name" value="GUANYLATE CYCLASE DOMAIN-CONTAINING PROTEIN"/>
    <property type="match status" value="1"/>
</dbReference>
<sequence>MLIGRDHPAAVLGAEISRAAGSHGGLVLVTGEAGIGKTTLVTRAVEQARGSGALVLSGACWDSGSAPGYWPWTQVVRGLRRGATPEEWAAADEVAGDGLAVLLGDAPAGPAPEGFLLFDAVTSALVAVSQHRPVVVVLDDLHWADTASLRLLEFAAQHTWFERLLLIGTYRDAEVESAEHPVRPLLMPLVARATTVSLTGLTRDEVGALMAQTVGRQPEESLVTEVHRRTGGNPFFVEQTARLWHSGGTVTAIAPGVRDALRRRLSLLPPPVAEALATAAVLGREFHRQVLAASAAAPVAYTDRLLDQAVAARLVVALGGGRFAFAHDLVRETLYGELDEAAARARHAAVVRAVDRAPALAAELVPADLARHAYLAGDELPDDQVVDLLLAAARDAGSRMATDEAIVHHRRAYERATHADPRQRVVIALHLASDLHHNDITSFWPVIEDAAGLARQIGDPHLLARVALTVHRIDSASAEPRLAVDLLREVHRVLVGEDATEPAARLVPDLARRLTKAARDSGDDDTLGLALWALHDSVWGPGTARERVTLTEELMAVARRLGDRGMEYFAASFRWVALLEQGDPAYLDQYRAFLTLTAREGRPRSAFASAVDTSIIATMTGRFADAEAALDKAVQSFADHSHPHFQYVAGHLRWATWLLQGRFDELAALHAGLVESGHPHADLLAGVVAAHSGDTTTALAHLTAAVASGKERPRDFEPLWLRFQAHTAAASDDRALRERAHAALTPYRGEWLVSLYGCDVSGPADLWLGLLDAASGRHDEAVAGLTAAAESADRLQSRPWSVESRAQLARVLLDRDAPGDAKAAATLIDDVESEAADLGMRHVVDRVRRLRTETPAPAPNEFRRDGAVWSLRYAGAHAHMPDAKGLHDLRHLLGHPGTDIPAVLLLSPEGGAVTVAVGRMGGDDILDDEAKAQYKRRLGQLDDEIDRATARGDDARAADLDRERQSLIDELRAAAGLGGRGRRLGDEAERARKTVTARIRDTLRRLDQLHPALATHLRETISTGATCTYTPPTPTQWRL</sequence>
<evidence type="ECO:0000259" key="3">
    <source>
        <dbReference type="SMART" id="SM00382"/>
    </source>
</evidence>
<proteinExistence type="predicted"/>
<dbReference type="RefSeq" id="WP_407676934.1">
    <property type="nucleotide sequence ID" value="NZ_BSDI01000078.1"/>
</dbReference>
<feature type="domain" description="AAA+ ATPase" evidence="3">
    <location>
        <begin position="23"/>
        <end position="165"/>
    </location>
</feature>
<name>A0ABQ5R8W2_9ACTN</name>
<dbReference type="InterPro" id="IPR027417">
    <property type="entry name" value="P-loop_NTPase"/>
</dbReference>
<dbReference type="Pfam" id="PF13191">
    <property type="entry name" value="AAA_16"/>
    <property type="match status" value="1"/>
</dbReference>
<gene>
    <name evidence="4" type="ORF">Pa4123_84890</name>
</gene>
<evidence type="ECO:0000256" key="2">
    <source>
        <dbReference type="ARBA" id="ARBA00022840"/>
    </source>
</evidence>
<organism evidence="4 5">
    <name type="scientific">Phytohabitans aurantiacus</name>
    <dbReference type="NCBI Taxonomy" id="3016789"/>
    <lineage>
        <taxon>Bacteria</taxon>
        <taxon>Bacillati</taxon>
        <taxon>Actinomycetota</taxon>
        <taxon>Actinomycetes</taxon>
        <taxon>Micromonosporales</taxon>
        <taxon>Micromonosporaceae</taxon>
    </lineage>
</organism>
<reference evidence="4" key="1">
    <citation type="submission" date="2022-12" db="EMBL/GenBank/DDBJ databases">
        <title>New Phytohabitans aurantiacus sp. RD004123 nov., an actinomycete isolated from soil.</title>
        <authorList>
            <person name="Triningsih D.W."/>
            <person name="Harunari E."/>
            <person name="Igarashi Y."/>
        </authorList>
    </citation>
    <scope>NUCLEOTIDE SEQUENCE</scope>
    <source>
        <strain evidence="4">RD004123</strain>
    </source>
</reference>
<keyword evidence="5" id="KW-1185">Reference proteome</keyword>
<accession>A0ABQ5R8W2</accession>
<keyword evidence="1" id="KW-0547">Nucleotide-binding</keyword>
<evidence type="ECO:0000313" key="5">
    <source>
        <dbReference type="Proteomes" id="UP001144280"/>
    </source>
</evidence>
<dbReference type="PANTHER" id="PTHR16305">
    <property type="entry name" value="TESTICULAR SOLUBLE ADENYLYL CYCLASE"/>
    <property type="match status" value="1"/>
</dbReference>
<dbReference type="InterPro" id="IPR011990">
    <property type="entry name" value="TPR-like_helical_dom_sf"/>
</dbReference>
<keyword evidence="2" id="KW-0067">ATP-binding</keyword>
<evidence type="ECO:0000256" key="1">
    <source>
        <dbReference type="ARBA" id="ARBA00022741"/>
    </source>
</evidence>
<dbReference type="SMART" id="SM00382">
    <property type="entry name" value="AAA"/>
    <property type="match status" value="1"/>
</dbReference>
<comment type="caution">
    <text evidence="4">The sequence shown here is derived from an EMBL/GenBank/DDBJ whole genome shotgun (WGS) entry which is preliminary data.</text>
</comment>
<dbReference type="InterPro" id="IPR041664">
    <property type="entry name" value="AAA_16"/>
</dbReference>
<protein>
    <submittedName>
        <fullName evidence="4">LuxR family transcriptional regulator</fullName>
    </submittedName>
</protein>
<evidence type="ECO:0000313" key="4">
    <source>
        <dbReference type="EMBL" id="GLI03211.1"/>
    </source>
</evidence>
<dbReference type="InterPro" id="IPR003593">
    <property type="entry name" value="AAA+_ATPase"/>
</dbReference>
<dbReference type="SUPFAM" id="SSF52540">
    <property type="entry name" value="P-loop containing nucleoside triphosphate hydrolases"/>
    <property type="match status" value="1"/>
</dbReference>
<dbReference type="Gene3D" id="1.25.40.10">
    <property type="entry name" value="Tetratricopeptide repeat domain"/>
    <property type="match status" value="1"/>
</dbReference>